<proteinExistence type="predicted"/>
<reference evidence="8 9" key="2">
    <citation type="journal article" date="2007" name="BMC Biol.">
        <title>A 100%-complete sequence reveals unusually simple genomic features in the hot-spring red alga Cyanidioschyzon merolae.</title>
        <authorList>
            <person name="Nozaki H."/>
            <person name="Takano H."/>
            <person name="Misumi O."/>
            <person name="Terasawa K."/>
            <person name="Matsuzaki M."/>
            <person name="Maruyama S."/>
            <person name="Nishida K."/>
            <person name="Yagisawa F."/>
            <person name="Yoshida Y."/>
            <person name="Fujiwara T."/>
            <person name="Takio S."/>
            <person name="Tamura K."/>
            <person name="Chung S.J."/>
            <person name="Nakamura S."/>
            <person name="Kuroiwa H."/>
            <person name="Tanaka K."/>
            <person name="Sato N."/>
            <person name="Kuroiwa T."/>
        </authorList>
    </citation>
    <scope>NUCLEOTIDE SEQUENCE [LARGE SCALE GENOMIC DNA]</scope>
    <source>
        <strain evidence="8 9">10D</strain>
    </source>
</reference>
<evidence type="ECO:0000259" key="6">
    <source>
        <dbReference type="PROSITE" id="PS51192"/>
    </source>
</evidence>
<keyword evidence="2" id="KW-0378">Hydrolase</keyword>
<evidence type="ECO:0000313" key="8">
    <source>
        <dbReference type="EMBL" id="BAM79572.1"/>
    </source>
</evidence>
<dbReference type="GO" id="GO:0016787">
    <property type="term" value="F:hydrolase activity"/>
    <property type="evidence" value="ECO:0007669"/>
    <property type="project" value="UniProtKB-KW"/>
</dbReference>
<dbReference type="GO" id="GO:0005524">
    <property type="term" value="F:ATP binding"/>
    <property type="evidence" value="ECO:0007669"/>
    <property type="project" value="UniProtKB-KW"/>
</dbReference>
<dbReference type="PANTHER" id="PTHR18934:SF99">
    <property type="entry name" value="ATP-DEPENDENT RNA HELICASE DHX37-RELATED"/>
    <property type="match status" value="1"/>
</dbReference>
<dbReference type="InterPro" id="IPR027417">
    <property type="entry name" value="P-loop_NTPase"/>
</dbReference>
<dbReference type="InterPro" id="IPR014001">
    <property type="entry name" value="Helicase_ATP-bd"/>
</dbReference>
<dbReference type="HOGENOM" id="CLU_262169_0_0_1"/>
<dbReference type="Pfam" id="PF00271">
    <property type="entry name" value="Helicase_C"/>
    <property type="match status" value="1"/>
</dbReference>
<dbReference type="PROSITE" id="PS51192">
    <property type="entry name" value="HELICASE_ATP_BIND_1"/>
    <property type="match status" value="1"/>
</dbReference>
<evidence type="ECO:0000259" key="7">
    <source>
        <dbReference type="PROSITE" id="PS51194"/>
    </source>
</evidence>
<dbReference type="InterPro" id="IPR007502">
    <property type="entry name" value="Helicase-assoc_dom"/>
</dbReference>
<dbReference type="InterPro" id="IPR011709">
    <property type="entry name" value="DEAD-box_helicase_OB_fold"/>
</dbReference>
<dbReference type="CDD" id="cd18791">
    <property type="entry name" value="SF2_C_RHA"/>
    <property type="match status" value="1"/>
</dbReference>
<dbReference type="OrthoDB" id="10503766at2759"/>
<evidence type="ECO:0000256" key="1">
    <source>
        <dbReference type="ARBA" id="ARBA00022741"/>
    </source>
</evidence>
<dbReference type="EMBL" id="AP006489">
    <property type="protein sequence ID" value="BAM79572.1"/>
    <property type="molecule type" value="Genomic_DNA"/>
</dbReference>
<dbReference type="STRING" id="280699.M1VBB5"/>
<evidence type="ECO:0000313" key="9">
    <source>
        <dbReference type="Proteomes" id="UP000007014"/>
    </source>
</evidence>
<dbReference type="SMART" id="SM00490">
    <property type="entry name" value="HELICc"/>
    <property type="match status" value="1"/>
</dbReference>
<dbReference type="GeneID" id="16993298"/>
<keyword evidence="1" id="KW-0547">Nucleotide-binding</keyword>
<evidence type="ECO:0000256" key="4">
    <source>
        <dbReference type="ARBA" id="ARBA00022840"/>
    </source>
</evidence>
<keyword evidence="9" id="KW-1185">Reference proteome</keyword>
<dbReference type="Gene3D" id="1.20.120.1080">
    <property type="match status" value="1"/>
</dbReference>
<feature type="domain" description="Helicase C-terminal" evidence="7">
    <location>
        <begin position="798"/>
        <end position="979"/>
    </location>
</feature>
<dbReference type="PROSITE" id="PS51194">
    <property type="entry name" value="HELICASE_CTER"/>
    <property type="match status" value="1"/>
</dbReference>
<dbReference type="eggNOG" id="KOG0922">
    <property type="taxonomic scope" value="Eukaryota"/>
</dbReference>
<feature type="compositionally biased region" description="Polar residues" evidence="5">
    <location>
        <begin position="310"/>
        <end position="329"/>
    </location>
</feature>
<dbReference type="Pfam" id="PF04408">
    <property type="entry name" value="WHD_HA2"/>
    <property type="match status" value="1"/>
</dbReference>
<feature type="domain" description="Helicase ATP-binding" evidence="6">
    <location>
        <begin position="562"/>
        <end position="757"/>
    </location>
</feature>
<name>M1VBB5_CYAM1</name>
<dbReference type="GO" id="GO:0003723">
    <property type="term" value="F:RNA binding"/>
    <property type="evidence" value="ECO:0007669"/>
    <property type="project" value="TreeGrafter"/>
</dbReference>
<dbReference type="Pfam" id="PF21010">
    <property type="entry name" value="HA2_C"/>
    <property type="match status" value="1"/>
</dbReference>
<dbReference type="SUPFAM" id="SSF52540">
    <property type="entry name" value="P-loop containing nucleoside triphosphate hydrolases"/>
    <property type="match status" value="1"/>
</dbReference>
<reference evidence="8 9" key="1">
    <citation type="journal article" date="2004" name="Nature">
        <title>Genome sequence of the ultrasmall unicellular red alga Cyanidioschyzon merolae 10D.</title>
        <authorList>
            <person name="Matsuzaki M."/>
            <person name="Misumi O."/>
            <person name="Shin-i T."/>
            <person name="Maruyama S."/>
            <person name="Takahara M."/>
            <person name="Miyagishima S."/>
            <person name="Mori T."/>
            <person name="Nishida K."/>
            <person name="Yagisawa F."/>
            <person name="Nishida K."/>
            <person name="Yoshida Y."/>
            <person name="Nishimura Y."/>
            <person name="Nakao S."/>
            <person name="Kobayashi T."/>
            <person name="Momoyama Y."/>
            <person name="Higashiyama T."/>
            <person name="Minoda A."/>
            <person name="Sano M."/>
            <person name="Nomoto H."/>
            <person name="Oishi K."/>
            <person name="Hayashi H."/>
            <person name="Ohta F."/>
            <person name="Nishizaka S."/>
            <person name="Haga S."/>
            <person name="Miura S."/>
            <person name="Morishita T."/>
            <person name="Kabeya Y."/>
            <person name="Terasawa K."/>
            <person name="Suzuki Y."/>
            <person name="Ishii Y."/>
            <person name="Asakawa S."/>
            <person name="Takano H."/>
            <person name="Ohta N."/>
            <person name="Kuroiwa H."/>
            <person name="Tanaka K."/>
            <person name="Shimizu N."/>
            <person name="Sugano S."/>
            <person name="Sato N."/>
            <person name="Nozaki H."/>
            <person name="Ogasawara N."/>
            <person name="Kohara Y."/>
            <person name="Kuroiwa T."/>
        </authorList>
    </citation>
    <scope>NUCLEOTIDE SEQUENCE [LARGE SCALE GENOMIC DNA]</scope>
    <source>
        <strain evidence="8 9">10D</strain>
    </source>
</reference>
<dbReference type="Pfam" id="PF07717">
    <property type="entry name" value="OB_NTP_bind"/>
    <property type="match status" value="1"/>
</dbReference>
<keyword evidence="3 8" id="KW-0347">Helicase</keyword>
<protein>
    <submittedName>
        <fullName evidence="8">Pre-mRNA splicing factor ATP-dependent RNA helicase PRP22</fullName>
    </submittedName>
</protein>
<keyword evidence="4" id="KW-0067">ATP-binding</keyword>
<dbReference type="SMART" id="SM00487">
    <property type="entry name" value="DEXDc"/>
    <property type="match status" value="1"/>
</dbReference>
<dbReference type="Gene3D" id="3.40.50.300">
    <property type="entry name" value="P-loop containing nucleotide triphosphate hydrolases"/>
    <property type="match status" value="2"/>
</dbReference>
<dbReference type="GO" id="GO:0004386">
    <property type="term" value="F:helicase activity"/>
    <property type="evidence" value="ECO:0007669"/>
    <property type="project" value="UniProtKB-KW"/>
</dbReference>
<dbReference type="PANTHER" id="PTHR18934">
    <property type="entry name" value="ATP-DEPENDENT RNA HELICASE"/>
    <property type="match status" value="1"/>
</dbReference>
<dbReference type="InterPro" id="IPR001650">
    <property type="entry name" value="Helicase_C-like"/>
</dbReference>
<dbReference type="Proteomes" id="UP000007014">
    <property type="component" value="Chromosome 7"/>
</dbReference>
<evidence type="ECO:0000256" key="3">
    <source>
        <dbReference type="ARBA" id="ARBA00022806"/>
    </source>
</evidence>
<organism evidence="8 9">
    <name type="scientific">Cyanidioschyzon merolae (strain NIES-3377 / 10D)</name>
    <name type="common">Unicellular red alga</name>
    <dbReference type="NCBI Taxonomy" id="280699"/>
    <lineage>
        <taxon>Eukaryota</taxon>
        <taxon>Rhodophyta</taxon>
        <taxon>Bangiophyceae</taxon>
        <taxon>Cyanidiales</taxon>
        <taxon>Cyanidiaceae</taxon>
        <taxon>Cyanidioschyzon</taxon>
    </lineage>
</organism>
<dbReference type="KEGG" id="cme:CYME_CMG044C"/>
<dbReference type="SMART" id="SM00847">
    <property type="entry name" value="HA2"/>
    <property type="match status" value="1"/>
</dbReference>
<dbReference type="Gramene" id="CMG044CT">
    <property type="protein sequence ID" value="CMG044CT"/>
    <property type="gene ID" value="CMG044C"/>
</dbReference>
<sequence length="1292" mass="140270">MVGVAESPCVDFNCTARCLLGLGNPHLIDVLREAALESGSVNVFLERISGTFGDKLAGTLDEALGWRLWVAAQREAGEVRVQCTEAKADALGADTGQTGKRQRKSRWQIVPSQPKSVKAGPCSCSGVDWTGFTLGALNQLDASAASTLAAAAAAAGYPQTVSSISGCHREIPDEAERSCVELYEAAQDTTGRWSVSAAFRWAPFLDTLGLRESTSRSLEHLVTKFSGDSSSRPRLWEAAVPKLWRTPGELCRASRNGSGLLLWWLQHGKDLVSSDSLSLTEGIERYVEHGSAGFGAGIRSTTRTCALTSTAAPDENTASTRSAACSGQKSVGGDETASPDDKTTLQSGKKRQSPATNPAPAVADAAAQRILGKVATGIGLENVDATKRIASRSRDSSHDRIAFPPNIVPIRCTSVPSIADSEPGDRLHISSHRMDKSTDNAGDVYEPRALGQIQIPSVPNACRLPCAGNSIVPCPPNASMCAEAERNRSSEPAAASAATCENRVSEMTRAEVYGLLDQDPESTMTRNAVSRGIVHETHGGTAWVPGAGSTALPIAQCEAVLLDLVERFPVVLVVGETGSGKSTQIPQFLWKAGWTRRRHRHRFDGGEASTQLEEPGGRVVGRWIGCTQPRRLAATRLASRVAAEMQTSLGGLVGYTIRFDDRTGPETEIKYMTDGVLLREAAMDPTLSAYNVLIVDEAHERSLHTDLLLTVLKRRLYDSNAKAAHETVQQRLLIASATLDAGHFTSFFANAPVLEIPGKAYPVEIHWVPLPRWRMPKQRTSGGGRFATDYLAAAVTLALDIHFREADGDILAFLPGQDDVEAAVGITRERAEAAERALDVSTSPKRRLVVLPLYANMSLAQQQQALARSAPGTRKCIFATNVAETSLTIDGVRYVIDSGLAKQKVFLPNGLAGVERLILSPISQASARQRAGRAGRTAPGHCFRLYSRGSWEQELLPQPIPEISRTDLSQLILNLLQLGVIERATELLERRNGRPVVEFLDPPPAARLVLAMQHLWMLAALEDATGQLTPVGARLAQLPLDPRLGRFLLAAVDLRCLDEALTIVSMLSVGAGESSTGGDVWLRPRDPVERLAASRAQEQLFAAAGDIHRLLQVYSAWTAASCSTEWCEQHFVQCRALRRARSIRHQLERMLHLEALRKSQLQQTPRLSECGFEAGASSPITLPLEQRITLAFLSGFYTNIARLTWFRGQPFYLVLSPFARPWRGVGRRMSKNPAPDASLASIHPSSCLRNVTPPLLAFAELVETQKLYLRCCVVVPNEQWLRRFFAQSQCRH</sequence>
<gene>
    <name evidence="8" type="ORF">CYME_CMG044C</name>
</gene>
<feature type="region of interest" description="Disordered" evidence="5">
    <location>
        <begin position="310"/>
        <end position="362"/>
    </location>
</feature>
<dbReference type="RefSeq" id="XP_005535858.1">
    <property type="nucleotide sequence ID" value="XM_005535801.1"/>
</dbReference>
<accession>M1VBB5</accession>
<evidence type="ECO:0000256" key="5">
    <source>
        <dbReference type="SAM" id="MobiDB-lite"/>
    </source>
</evidence>
<evidence type="ECO:0000256" key="2">
    <source>
        <dbReference type="ARBA" id="ARBA00022801"/>
    </source>
</evidence>
<dbReference type="InterPro" id="IPR048333">
    <property type="entry name" value="HA2_WH"/>
</dbReference>